<feature type="compositionally biased region" description="Basic and acidic residues" evidence="6">
    <location>
        <begin position="198"/>
        <end position="218"/>
    </location>
</feature>
<dbReference type="GO" id="GO:0003755">
    <property type="term" value="F:peptidyl-prolyl cis-trans isomerase activity"/>
    <property type="evidence" value="ECO:0007669"/>
    <property type="project" value="UniProtKB-KW"/>
</dbReference>
<dbReference type="InterPro" id="IPR046357">
    <property type="entry name" value="PPIase_dom_sf"/>
</dbReference>
<accession>A0A328E908</accession>
<protein>
    <recommendedName>
        <fullName evidence="2 5">peptidylprolyl isomerase</fullName>
        <ecNumber evidence="2 5">5.2.1.8</ecNumber>
    </recommendedName>
</protein>
<feature type="compositionally biased region" description="Basic residues" evidence="6">
    <location>
        <begin position="159"/>
        <end position="172"/>
    </location>
</feature>
<comment type="catalytic activity">
    <reaction evidence="1 5">
        <text>[protein]-peptidylproline (omega=180) = [protein]-peptidylproline (omega=0)</text>
        <dbReference type="Rhea" id="RHEA:16237"/>
        <dbReference type="Rhea" id="RHEA-COMP:10747"/>
        <dbReference type="Rhea" id="RHEA-COMP:10748"/>
        <dbReference type="ChEBI" id="CHEBI:83833"/>
        <dbReference type="ChEBI" id="CHEBI:83834"/>
        <dbReference type="EC" id="5.2.1.8"/>
    </reaction>
</comment>
<evidence type="ECO:0000256" key="4">
    <source>
        <dbReference type="ARBA" id="ARBA00023235"/>
    </source>
</evidence>
<feature type="compositionally biased region" description="Acidic residues" evidence="6">
    <location>
        <begin position="130"/>
        <end position="142"/>
    </location>
</feature>
<feature type="region of interest" description="Disordered" evidence="6">
    <location>
        <begin position="336"/>
        <end position="359"/>
    </location>
</feature>
<dbReference type="SUPFAM" id="SSF54534">
    <property type="entry name" value="FKBP-like"/>
    <property type="match status" value="1"/>
</dbReference>
<feature type="compositionally biased region" description="Basic and acidic residues" evidence="6">
    <location>
        <begin position="239"/>
        <end position="266"/>
    </location>
</feature>
<evidence type="ECO:0000256" key="5">
    <source>
        <dbReference type="PROSITE-ProRule" id="PRU00277"/>
    </source>
</evidence>
<dbReference type="PANTHER" id="PTHR43811:SF48">
    <property type="entry name" value="PEPTIDYL-PROLYL CIS-TRANS ISOMERASE FKBP43"/>
    <property type="match status" value="1"/>
</dbReference>
<evidence type="ECO:0000256" key="2">
    <source>
        <dbReference type="ARBA" id="ARBA00013194"/>
    </source>
</evidence>
<dbReference type="Pfam" id="PF00254">
    <property type="entry name" value="FKBP_C"/>
    <property type="match status" value="1"/>
</dbReference>
<feature type="domain" description="PPIase FKBP-type" evidence="7">
    <location>
        <begin position="405"/>
        <end position="493"/>
    </location>
</feature>
<reference evidence="8 9" key="1">
    <citation type="submission" date="2018-06" db="EMBL/GenBank/DDBJ databases">
        <title>The Genome of Cuscuta australis (Dodder) Provides Insight into the Evolution of Plant Parasitism.</title>
        <authorList>
            <person name="Liu H."/>
        </authorList>
    </citation>
    <scope>NUCLEOTIDE SEQUENCE [LARGE SCALE GENOMIC DNA]</scope>
    <source>
        <strain evidence="9">cv. Yunnan</strain>
        <tissue evidence="8">Vines</tissue>
    </source>
</reference>
<feature type="compositionally biased region" description="Basic residues" evidence="6">
    <location>
        <begin position="336"/>
        <end position="347"/>
    </location>
</feature>
<evidence type="ECO:0000256" key="1">
    <source>
        <dbReference type="ARBA" id="ARBA00000971"/>
    </source>
</evidence>
<evidence type="ECO:0000259" key="7">
    <source>
        <dbReference type="PROSITE" id="PS50059"/>
    </source>
</evidence>
<feature type="region of interest" description="Disordered" evidence="6">
    <location>
        <begin position="130"/>
        <end position="291"/>
    </location>
</feature>
<organism evidence="8 9">
    <name type="scientific">Cuscuta australis</name>
    <dbReference type="NCBI Taxonomy" id="267555"/>
    <lineage>
        <taxon>Eukaryota</taxon>
        <taxon>Viridiplantae</taxon>
        <taxon>Streptophyta</taxon>
        <taxon>Embryophyta</taxon>
        <taxon>Tracheophyta</taxon>
        <taxon>Spermatophyta</taxon>
        <taxon>Magnoliopsida</taxon>
        <taxon>eudicotyledons</taxon>
        <taxon>Gunneridae</taxon>
        <taxon>Pentapetalae</taxon>
        <taxon>asterids</taxon>
        <taxon>lamiids</taxon>
        <taxon>Solanales</taxon>
        <taxon>Convolvulaceae</taxon>
        <taxon>Cuscuteae</taxon>
        <taxon>Cuscuta</taxon>
        <taxon>Cuscuta subgen. Grammica</taxon>
        <taxon>Cuscuta sect. Cleistogrammica</taxon>
    </lineage>
</organism>
<dbReference type="PROSITE" id="PS50059">
    <property type="entry name" value="FKBP_PPIASE"/>
    <property type="match status" value="1"/>
</dbReference>
<evidence type="ECO:0000256" key="3">
    <source>
        <dbReference type="ARBA" id="ARBA00023110"/>
    </source>
</evidence>
<name>A0A328E908_9ASTE</name>
<dbReference type="EMBL" id="NQVE01000015">
    <property type="protein sequence ID" value="RAL54070.1"/>
    <property type="molecule type" value="Genomic_DNA"/>
</dbReference>
<keyword evidence="9" id="KW-1185">Reference proteome</keyword>
<dbReference type="Gene3D" id="2.60.120.340">
    <property type="entry name" value="Nucleoplasmin core domain"/>
    <property type="match status" value="1"/>
</dbReference>
<keyword evidence="4 5" id="KW-0413">Isomerase</keyword>
<evidence type="ECO:0000313" key="8">
    <source>
        <dbReference type="EMBL" id="RAL54070.1"/>
    </source>
</evidence>
<feature type="compositionally biased region" description="Basic and acidic residues" evidence="6">
    <location>
        <begin position="274"/>
        <end position="291"/>
    </location>
</feature>
<dbReference type="Proteomes" id="UP000249390">
    <property type="component" value="Unassembled WGS sequence"/>
</dbReference>
<dbReference type="Gene3D" id="3.10.50.40">
    <property type="match status" value="1"/>
</dbReference>
<dbReference type="InterPro" id="IPR001179">
    <property type="entry name" value="PPIase_FKBP_dom"/>
</dbReference>
<sequence length="494" mass="54130">MSFWGIEVRPGKPVTHRFDRTRGRLRISQATLGIGSARTKSLVQCNVGNKTPLFLCALLPEKTESCHLDLEFEEDGEVVFSVLGPRSAHLTGYYVSKSSHTHLGGSDTESFGEDIAFSDTEVSNQCSDEDEYEDSFIDDGEPEVLLSTPVSSDGDVPGKKKGKLKRLRKKHHVVESEEENTSEDEVTAKKIPSQSVEKSGKVTRAENGGRSKDDKVENVDNTDAEPAKNEKPSKKRKKNTDDAKECLEVPKETESLAQERSEDGPKLKKRNKGSKGDKLNEFKDSSPADAHNKAIQHVEGSNTGKNLPETTKANTLQTSAQSIDVDCVILDGDHSAKKREKKKKKKSKNVDEGANNTDLPDNEMVVIDLDTGTKVESGGMRTLSNGLTIEDLAMGEADAKVATPGKKVKVYYTGTLKENGQVIDTNVGDTPRKFRLGDKHILEGWNIGLEGMRVGGKRRLVIPPSLGYGSQEGGENIPPNSWLIYEIELVGVRK</sequence>
<dbReference type="AlphaFoldDB" id="A0A328E908"/>
<evidence type="ECO:0000313" key="9">
    <source>
        <dbReference type="Proteomes" id="UP000249390"/>
    </source>
</evidence>
<proteinExistence type="predicted"/>
<feature type="compositionally biased region" description="Acidic residues" evidence="6">
    <location>
        <begin position="176"/>
        <end position="185"/>
    </location>
</feature>
<dbReference type="EC" id="5.2.1.8" evidence="2 5"/>
<dbReference type="PANTHER" id="PTHR43811">
    <property type="entry name" value="FKBP-TYPE PEPTIDYL-PROLYL CIS-TRANS ISOMERASE FKPA"/>
    <property type="match status" value="1"/>
</dbReference>
<dbReference type="InterPro" id="IPR041232">
    <property type="entry name" value="NPL"/>
</dbReference>
<keyword evidence="3 5" id="KW-0697">Rotamase</keyword>
<dbReference type="Pfam" id="PF17800">
    <property type="entry name" value="NPL"/>
    <property type="match status" value="1"/>
</dbReference>
<evidence type="ECO:0000256" key="6">
    <source>
        <dbReference type="SAM" id="MobiDB-lite"/>
    </source>
</evidence>
<comment type="caution">
    <text evidence="8">The sequence shown here is derived from an EMBL/GenBank/DDBJ whole genome shotgun (WGS) entry which is preliminary data.</text>
</comment>
<gene>
    <name evidence="8" type="ORF">DM860_004541</name>
</gene>